<evidence type="ECO:0000313" key="2">
    <source>
        <dbReference type="Proteomes" id="UP000054498"/>
    </source>
</evidence>
<accession>A0A0D2NHN0</accession>
<protein>
    <submittedName>
        <fullName evidence="1">Uncharacterized protein</fullName>
    </submittedName>
</protein>
<evidence type="ECO:0000313" key="1">
    <source>
        <dbReference type="EMBL" id="KIZ04501.1"/>
    </source>
</evidence>
<dbReference type="OrthoDB" id="6359816at2759"/>
<dbReference type="KEGG" id="mng:MNEG_3462"/>
<reference evidence="1 2" key="1">
    <citation type="journal article" date="2013" name="BMC Genomics">
        <title>Reconstruction of the lipid metabolism for the microalga Monoraphidium neglectum from its genome sequence reveals characteristics suitable for biofuel production.</title>
        <authorList>
            <person name="Bogen C."/>
            <person name="Al-Dilaimi A."/>
            <person name="Albersmeier A."/>
            <person name="Wichmann J."/>
            <person name="Grundmann M."/>
            <person name="Rupp O."/>
            <person name="Lauersen K.J."/>
            <person name="Blifernez-Klassen O."/>
            <person name="Kalinowski J."/>
            <person name="Goesmann A."/>
            <person name="Mussgnug J.H."/>
            <person name="Kruse O."/>
        </authorList>
    </citation>
    <scope>NUCLEOTIDE SEQUENCE [LARGE SCALE GENOMIC DNA]</scope>
    <source>
        <strain evidence="1 2">SAG 48.87</strain>
    </source>
</reference>
<organism evidence="1 2">
    <name type="scientific">Monoraphidium neglectum</name>
    <dbReference type="NCBI Taxonomy" id="145388"/>
    <lineage>
        <taxon>Eukaryota</taxon>
        <taxon>Viridiplantae</taxon>
        <taxon>Chlorophyta</taxon>
        <taxon>core chlorophytes</taxon>
        <taxon>Chlorophyceae</taxon>
        <taxon>CS clade</taxon>
        <taxon>Sphaeropleales</taxon>
        <taxon>Selenastraceae</taxon>
        <taxon>Monoraphidium</taxon>
    </lineage>
</organism>
<sequence length="55" mass="5965">MEDRKVWFAVNGSEPKFGFGELPSKVYPTVSIRAPAVLAFHFRAGSWGDAGPGPE</sequence>
<dbReference type="RefSeq" id="XP_013903520.1">
    <property type="nucleotide sequence ID" value="XM_014048066.1"/>
</dbReference>
<gene>
    <name evidence="1" type="ORF">MNEG_3462</name>
</gene>
<dbReference type="Proteomes" id="UP000054498">
    <property type="component" value="Unassembled WGS sequence"/>
</dbReference>
<proteinExistence type="predicted"/>
<dbReference type="EMBL" id="KK100654">
    <property type="protein sequence ID" value="KIZ04501.1"/>
    <property type="molecule type" value="Genomic_DNA"/>
</dbReference>
<dbReference type="GeneID" id="25736340"/>
<dbReference type="STRING" id="145388.A0A0D2NHN0"/>
<keyword evidence="2" id="KW-1185">Reference proteome</keyword>
<dbReference type="AlphaFoldDB" id="A0A0D2NHN0"/>
<name>A0A0D2NHN0_9CHLO</name>